<comment type="caution">
    <text evidence="7">The sequence shown here is derived from an EMBL/GenBank/DDBJ whole genome shotgun (WGS) entry which is preliminary data.</text>
</comment>
<dbReference type="SUPFAM" id="SSF58104">
    <property type="entry name" value="Methyl-accepting chemotaxis protein (MCP) signaling domain"/>
    <property type="match status" value="1"/>
</dbReference>
<evidence type="ECO:0000256" key="4">
    <source>
        <dbReference type="SAM" id="Phobius"/>
    </source>
</evidence>
<sequence length="520" mass="58705">MKLKTKIITYVSSVLVILVFTIAIVVFWIIQPLRLQTFMRSTMLKIASGISYEIGTELQTDDSVRFTKISRRLLRQEDVYGIAVYDHVGRLHFSSEFKKVLVPELSSEHSQTLYHDHQPLFQQERIDNQPVLTLLYPVRLDKKAIVGVLQLTFTLESIQQYRKESLSASLLACAIGLCVLVILVYYLLSSLFSRIRAVITKMKTIIKGQDLTQRVLVCSSDEIGELGDVFNQMVEHLLQLTREIQGAGSRVTASTEQIVNVAKLQLETAEELMLSVEEAREGVGEFKQLSDHISEETGIVLTNAEYTLKNTVKGVEVVEELVIDMNEVDEISRESVRQIHLLIEKAQQITEIITMIEEITANTKLIAFNATIEAARAGESGKGFSVVANEIRNLVDSVGMATDNIRSIIRDMQEATSLSAEIEAHEKEKVERGLQSVRRTKGHLDTVLKMLDDTVDYARDISRVAEEQRASTIELFEKMQTFFHIAQSAKNSSMNTSASVEELERLAEEMQTTVERFILE</sequence>
<dbReference type="Gene3D" id="6.10.340.10">
    <property type="match status" value="1"/>
</dbReference>
<evidence type="ECO:0000259" key="6">
    <source>
        <dbReference type="PROSITE" id="PS50885"/>
    </source>
</evidence>
<proteinExistence type="inferred from homology"/>
<evidence type="ECO:0000259" key="5">
    <source>
        <dbReference type="PROSITE" id="PS50111"/>
    </source>
</evidence>
<feature type="transmembrane region" description="Helical" evidence="4">
    <location>
        <begin position="166"/>
        <end position="188"/>
    </location>
</feature>
<dbReference type="PROSITE" id="PS50111">
    <property type="entry name" value="CHEMOTAXIS_TRANSDUC_2"/>
    <property type="match status" value="1"/>
</dbReference>
<evidence type="ECO:0000313" key="8">
    <source>
        <dbReference type="Proteomes" id="UP000230821"/>
    </source>
</evidence>
<evidence type="ECO:0008006" key="9">
    <source>
        <dbReference type="Google" id="ProtNLM"/>
    </source>
</evidence>
<dbReference type="GO" id="GO:0006935">
    <property type="term" value="P:chemotaxis"/>
    <property type="evidence" value="ECO:0007669"/>
    <property type="project" value="InterPro"/>
</dbReference>
<dbReference type="InterPro" id="IPR003660">
    <property type="entry name" value="HAMP_dom"/>
</dbReference>
<dbReference type="Pfam" id="PF00672">
    <property type="entry name" value="HAMP"/>
    <property type="match status" value="1"/>
</dbReference>
<protein>
    <recommendedName>
        <fullName evidence="9">Methyl-accepting chemotaxis protein</fullName>
    </recommendedName>
</protein>
<feature type="domain" description="HAMP" evidence="6">
    <location>
        <begin position="189"/>
        <end position="242"/>
    </location>
</feature>
<dbReference type="AlphaFoldDB" id="A0A2G6KBD5"/>
<keyword evidence="4" id="KW-0812">Transmembrane</keyword>
<evidence type="ECO:0000256" key="2">
    <source>
        <dbReference type="ARBA" id="ARBA00029447"/>
    </source>
</evidence>
<evidence type="ECO:0000256" key="3">
    <source>
        <dbReference type="PROSITE-ProRule" id="PRU00284"/>
    </source>
</evidence>
<evidence type="ECO:0000256" key="1">
    <source>
        <dbReference type="ARBA" id="ARBA00023224"/>
    </source>
</evidence>
<dbReference type="SMART" id="SM00283">
    <property type="entry name" value="MA"/>
    <property type="match status" value="1"/>
</dbReference>
<comment type="similarity">
    <text evidence="2">Belongs to the methyl-accepting chemotaxis (MCP) protein family.</text>
</comment>
<keyword evidence="1 3" id="KW-0807">Transducer</keyword>
<accession>A0A2G6KBD5</accession>
<dbReference type="PROSITE" id="PS50885">
    <property type="entry name" value="HAMP"/>
    <property type="match status" value="1"/>
</dbReference>
<dbReference type="PRINTS" id="PR00260">
    <property type="entry name" value="CHEMTRNSDUCR"/>
</dbReference>
<keyword evidence="4" id="KW-0472">Membrane</keyword>
<dbReference type="GO" id="GO:0007165">
    <property type="term" value="P:signal transduction"/>
    <property type="evidence" value="ECO:0007669"/>
    <property type="project" value="UniProtKB-KW"/>
</dbReference>
<dbReference type="Proteomes" id="UP000230821">
    <property type="component" value="Unassembled WGS sequence"/>
</dbReference>
<feature type="domain" description="Methyl-accepting transducer" evidence="5">
    <location>
        <begin position="247"/>
        <end position="483"/>
    </location>
</feature>
<reference evidence="7 8" key="1">
    <citation type="submission" date="2017-10" db="EMBL/GenBank/DDBJ databases">
        <title>Novel microbial diversity and functional potential in the marine mammal oral microbiome.</title>
        <authorList>
            <person name="Dudek N.K."/>
            <person name="Sun C.L."/>
            <person name="Burstein D."/>
            <person name="Kantor R.S."/>
            <person name="Aliaga Goltsman D.S."/>
            <person name="Bik E.M."/>
            <person name="Thomas B.C."/>
            <person name="Banfield J.F."/>
            <person name="Relman D.A."/>
        </authorList>
    </citation>
    <scope>NUCLEOTIDE SEQUENCE [LARGE SCALE GENOMIC DNA]</scope>
    <source>
        <strain evidence="7">DOLJORAL78_47_16</strain>
    </source>
</reference>
<dbReference type="InterPro" id="IPR004090">
    <property type="entry name" value="Chemotax_Me-accpt_rcpt"/>
</dbReference>
<dbReference type="GO" id="GO:0016020">
    <property type="term" value="C:membrane"/>
    <property type="evidence" value="ECO:0007669"/>
    <property type="project" value="InterPro"/>
</dbReference>
<name>A0A2G6KBD5_9BACT</name>
<keyword evidence="4" id="KW-1133">Transmembrane helix</keyword>
<evidence type="ECO:0000313" key="7">
    <source>
        <dbReference type="EMBL" id="PIE32680.1"/>
    </source>
</evidence>
<dbReference type="GO" id="GO:0004888">
    <property type="term" value="F:transmembrane signaling receptor activity"/>
    <property type="evidence" value="ECO:0007669"/>
    <property type="project" value="InterPro"/>
</dbReference>
<dbReference type="InterPro" id="IPR004089">
    <property type="entry name" value="MCPsignal_dom"/>
</dbReference>
<gene>
    <name evidence="7" type="ORF">CSA56_14425</name>
</gene>
<feature type="transmembrane region" description="Helical" evidence="4">
    <location>
        <begin position="7"/>
        <end position="30"/>
    </location>
</feature>
<dbReference type="CDD" id="cd06225">
    <property type="entry name" value="HAMP"/>
    <property type="match status" value="1"/>
</dbReference>
<dbReference type="Gene3D" id="1.10.287.950">
    <property type="entry name" value="Methyl-accepting chemotaxis protein"/>
    <property type="match status" value="1"/>
</dbReference>
<dbReference type="PANTHER" id="PTHR32089:SF112">
    <property type="entry name" value="LYSOZYME-LIKE PROTEIN-RELATED"/>
    <property type="match status" value="1"/>
</dbReference>
<organism evidence="7 8">
    <name type="scientific">candidate division KSB3 bacterium</name>
    <dbReference type="NCBI Taxonomy" id="2044937"/>
    <lineage>
        <taxon>Bacteria</taxon>
        <taxon>candidate division KSB3</taxon>
    </lineage>
</organism>
<dbReference type="Pfam" id="PF00015">
    <property type="entry name" value="MCPsignal"/>
    <property type="match status" value="1"/>
</dbReference>
<dbReference type="EMBL" id="PDSK01000109">
    <property type="protein sequence ID" value="PIE32680.1"/>
    <property type="molecule type" value="Genomic_DNA"/>
</dbReference>
<dbReference type="PANTHER" id="PTHR32089">
    <property type="entry name" value="METHYL-ACCEPTING CHEMOTAXIS PROTEIN MCPB"/>
    <property type="match status" value="1"/>
</dbReference>
<dbReference type="SMART" id="SM00304">
    <property type="entry name" value="HAMP"/>
    <property type="match status" value="1"/>
</dbReference>